<sequence>MYMVYTCSGLRRNAKRLLIHPLVAVRSCTYFSAYGCQDPSRAE</sequence>
<proteinExistence type="predicted"/>
<organism evidence="1 2">
    <name type="scientific">Periconia digitata</name>
    <dbReference type="NCBI Taxonomy" id="1303443"/>
    <lineage>
        <taxon>Eukaryota</taxon>
        <taxon>Fungi</taxon>
        <taxon>Dikarya</taxon>
        <taxon>Ascomycota</taxon>
        <taxon>Pezizomycotina</taxon>
        <taxon>Dothideomycetes</taxon>
        <taxon>Pleosporomycetidae</taxon>
        <taxon>Pleosporales</taxon>
        <taxon>Massarineae</taxon>
        <taxon>Periconiaceae</taxon>
        <taxon>Periconia</taxon>
    </lineage>
</organism>
<evidence type="ECO:0000313" key="2">
    <source>
        <dbReference type="Proteomes" id="UP001152607"/>
    </source>
</evidence>
<name>A0A9W4XLJ6_9PLEO</name>
<evidence type="ECO:0000313" key="1">
    <source>
        <dbReference type="EMBL" id="CAI6332975.1"/>
    </source>
</evidence>
<dbReference type="Proteomes" id="UP001152607">
    <property type="component" value="Unassembled WGS sequence"/>
</dbReference>
<gene>
    <name evidence="1" type="ORF">PDIGIT_LOCUS6008</name>
</gene>
<dbReference type="AlphaFoldDB" id="A0A9W4XLJ6"/>
<protein>
    <submittedName>
        <fullName evidence="1">Uncharacterized protein</fullName>
    </submittedName>
</protein>
<accession>A0A9W4XLJ6</accession>
<comment type="caution">
    <text evidence="1">The sequence shown here is derived from an EMBL/GenBank/DDBJ whole genome shotgun (WGS) entry which is preliminary data.</text>
</comment>
<keyword evidence="2" id="KW-1185">Reference proteome</keyword>
<reference evidence="1" key="1">
    <citation type="submission" date="2023-01" db="EMBL/GenBank/DDBJ databases">
        <authorList>
            <person name="Van Ghelder C."/>
            <person name="Rancurel C."/>
        </authorList>
    </citation>
    <scope>NUCLEOTIDE SEQUENCE</scope>
    <source>
        <strain evidence="1">CNCM I-4278</strain>
    </source>
</reference>
<dbReference type="EMBL" id="CAOQHR010000004">
    <property type="protein sequence ID" value="CAI6332975.1"/>
    <property type="molecule type" value="Genomic_DNA"/>
</dbReference>